<dbReference type="GO" id="GO:0005737">
    <property type="term" value="C:cytoplasm"/>
    <property type="evidence" value="ECO:0007669"/>
    <property type="project" value="TreeGrafter"/>
</dbReference>
<dbReference type="InterPro" id="IPR000566">
    <property type="entry name" value="Lipocln_cytosolic_FA-bd_dom"/>
</dbReference>
<accession>A0AAV2SIB7</accession>
<dbReference type="AlphaFoldDB" id="A0AAV2SIB7"/>
<evidence type="ECO:0000313" key="3">
    <source>
        <dbReference type="EMBL" id="CAL4194574.1"/>
    </source>
</evidence>
<evidence type="ECO:0000313" key="4">
    <source>
        <dbReference type="Proteomes" id="UP001497623"/>
    </source>
</evidence>
<dbReference type="GO" id="GO:0000302">
    <property type="term" value="P:response to reactive oxygen species"/>
    <property type="evidence" value="ECO:0007669"/>
    <property type="project" value="TreeGrafter"/>
</dbReference>
<comment type="caution">
    <text evidence="3">The sequence shown here is derived from an EMBL/GenBank/DDBJ whole genome shotgun (WGS) entry which is preliminary data.</text>
</comment>
<dbReference type="GO" id="GO:0006629">
    <property type="term" value="P:lipid metabolic process"/>
    <property type="evidence" value="ECO:0007669"/>
    <property type="project" value="TreeGrafter"/>
</dbReference>
<dbReference type="PRINTS" id="PR00179">
    <property type="entry name" value="LIPOCALIN"/>
</dbReference>
<keyword evidence="1" id="KW-0732">Signal</keyword>
<dbReference type="InterPro" id="IPR012674">
    <property type="entry name" value="Calycin"/>
</dbReference>
<name>A0AAV2SIB7_MEGNR</name>
<feature type="domain" description="Lipocalin/cytosolic fatty-acid binding" evidence="2">
    <location>
        <begin position="40"/>
        <end position="176"/>
    </location>
</feature>
<keyword evidence="4" id="KW-1185">Reference proteome</keyword>
<sequence length="239" mass="26398">MLIAVVLAGALVGVVTPHTIGLGSCPKIPAATNFQTEQFNGTWYVIEIFGRQTKCMSLTFNKVSDTSLSVTEAMEFYLLDNINVDYAHTNTGTLNIEDPANSAQMRVKWPDNILGSATFTVVDTDYEGYALIVECQKLWLVSRTNAAILSRTPTLAPELITKLKGTVDSLDLDSADFSKMRHDNCIPEGQADFEFAFDETVRKNTFGFLKEEKLQNILTEEDLAAAIDFPADSQIPSRK</sequence>
<dbReference type="PANTHER" id="PTHR10612">
    <property type="entry name" value="APOLIPOPROTEIN D"/>
    <property type="match status" value="1"/>
</dbReference>
<evidence type="ECO:0000259" key="2">
    <source>
        <dbReference type="Pfam" id="PF00061"/>
    </source>
</evidence>
<reference evidence="3 4" key="1">
    <citation type="submission" date="2024-05" db="EMBL/GenBank/DDBJ databases">
        <authorList>
            <person name="Wallberg A."/>
        </authorList>
    </citation>
    <scope>NUCLEOTIDE SEQUENCE [LARGE SCALE GENOMIC DNA]</scope>
</reference>
<dbReference type="Gene3D" id="2.40.128.20">
    <property type="match status" value="1"/>
</dbReference>
<dbReference type="Pfam" id="PF00061">
    <property type="entry name" value="Lipocalin"/>
    <property type="match status" value="1"/>
</dbReference>
<organism evidence="3 4">
    <name type="scientific">Meganyctiphanes norvegica</name>
    <name type="common">Northern krill</name>
    <name type="synonym">Thysanopoda norvegica</name>
    <dbReference type="NCBI Taxonomy" id="48144"/>
    <lineage>
        <taxon>Eukaryota</taxon>
        <taxon>Metazoa</taxon>
        <taxon>Ecdysozoa</taxon>
        <taxon>Arthropoda</taxon>
        <taxon>Crustacea</taxon>
        <taxon>Multicrustacea</taxon>
        <taxon>Malacostraca</taxon>
        <taxon>Eumalacostraca</taxon>
        <taxon>Eucarida</taxon>
        <taxon>Euphausiacea</taxon>
        <taxon>Euphausiidae</taxon>
        <taxon>Meganyctiphanes</taxon>
    </lineage>
</organism>
<proteinExistence type="predicted"/>
<gene>
    <name evidence="3" type="ORF">MNOR_LOCUS36942</name>
</gene>
<evidence type="ECO:0000256" key="1">
    <source>
        <dbReference type="SAM" id="SignalP"/>
    </source>
</evidence>
<dbReference type="Proteomes" id="UP001497623">
    <property type="component" value="Unassembled WGS sequence"/>
</dbReference>
<dbReference type="PANTHER" id="PTHR10612:SF49">
    <property type="entry name" value="APOLIPOPROTEIN D-LIKE PROTEIN"/>
    <property type="match status" value="1"/>
</dbReference>
<dbReference type="EMBL" id="CAXKWB010070788">
    <property type="protein sequence ID" value="CAL4194574.1"/>
    <property type="molecule type" value="Genomic_DNA"/>
</dbReference>
<feature type="chain" id="PRO_5043752288" description="Lipocalin/cytosolic fatty-acid binding domain-containing protein" evidence="1">
    <location>
        <begin position="18"/>
        <end position="239"/>
    </location>
</feature>
<dbReference type="SUPFAM" id="SSF50814">
    <property type="entry name" value="Lipocalins"/>
    <property type="match status" value="1"/>
</dbReference>
<protein>
    <recommendedName>
        <fullName evidence="2">Lipocalin/cytosolic fatty-acid binding domain-containing protein</fullName>
    </recommendedName>
</protein>
<feature type="signal peptide" evidence="1">
    <location>
        <begin position="1"/>
        <end position="17"/>
    </location>
</feature>